<reference evidence="2 3" key="1">
    <citation type="journal article" date="2014" name="Genome Announc.">
        <title>Draft Genome Sequence of Paenibacillus pini JCM 16418T, Isolated from the Rhizosphere of Pine Tree.</title>
        <authorList>
            <person name="Yuki M."/>
            <person name="Oshima K."/>
            <person name="Suda W."/>
            <person name="Oshida Y."/>
            <person name="Kitamura K."/>
            <person name="Iida Y."/>
            <person name="Hattori M."/>
            <person name="Ohkuma M."/>
        </authorList>
    </citation>
    <scope>NUCLEOTIDE SEQUENCE [LARGE SCALE GENOMIC DNA]</scope>
    <source>
        <strain evidence="2 3">JCM 16418</strain>
    </source>
</reference>
<dbReference type="InterPro" id="IPR055247">
    <property type="entry name" value="InsJ-like_HTH"/>
</dbReference>
<proteinExistence type="predicted"/>
<name>W7YGK1_9BACL</name>
<dbReference type="SUPFAM" id="SSF48295">
    <property type="entry name" value="TrpR-like"/>
    <property type="match status" value="1"/>
</dbReference>
<feature type="domain" description="Insertion element IS150 protein InsJ-like helix-turn-helix" evidence="1">
    <location>
        <begin position="16"/>
        <end position="67"/>
    </location>
</feature>
<evidence type="ECO:0000259" key="1">
    <source>
        <dbReference type="Pfam" id="PF13518"/>
    </source>
</evidence>
<dbReference type="RefSeq" id="WP_036645927.1">
    <property type="nucleotide sequence ID" value="NZ_BAVZ01000001.1"/>
</dbReference>
<dbReference type="EMBL" id="BAVZ01000001">
    <property type="protein sequence ID" value="GAF06693.1"/>
    <property type="molecule type" value="Genomic_DNA"/>
</dbReference>
<comment type="caution">
    <text evidence="2">The sequence shown here is derived from an EMBL/GenBank/DDBJ whole genome shotgun (WGS) entry which is preliminary data.</text>
</comment>
<sequence length="72" mass="8325">MAKKGQTFCSYSWDIKKKAVEMRLQGMTKKEVAVALEIADIGRLKVWMRKYREQGDIGLMDQRGRSKENLSS</sequence>
<evidence type="ECO:0000313" key="2">
    <source>
        <dbReference type="EMBL" id="GAF06693.1"/>
    </source>
</evidence>
<dbReference type="eggNOG" id="COG2963">
    <property type="taxonomic scope" value="Bacteria"/>
</dbReference>
<dbReference type="Proteomes" id="UP000019364">
    <property type="component" value="Unassembled WGS sequence"/>
</dbReference>
<protein>
    <recommendedName>
        <fullName evidence="1">Insertion element IS150 protein InsJ-like helix-turn-helix domain-containing protein</fullName>
    </recommendedName>
</protein>
<keyword evidence="3" id="KW-1185">Reference proteome</keyword>
<evidence type="ECO:0000313" key="3">
    <source>
        <dbReference type="Proteomes" id="UP000019364"/>
    </source>
</evidence>
<gene>
    <name evidence="2" type="ORF">JCM16418_665</name>
</gene>
<dbReference type="Pfam" id="PF13518">
    <property type="entry name" value="HTH_28"/>
    <property type="match status" value="1"/>
</dbReference>
<dbReference type="OrthoDB" id="2476570at2"/>
<dbReference type="InterPro" id="IPR010921">
    <property type="entry name" value="Trp_repressor/repl_initiator"/>
</dbReference>
<dbReference type="GO" id="GO:0043565">
    <property type="term" value="F:sequence-specific DNA binding"/>
    <property type="evidence" value="ECO:0007669"/>
    <property type="project" value="InterPro"/>
</dbReference>
<dbReference type="AlphaFoldDB" id="W7YGK1"/>
<accession>W7YGK1</accession>
<dbReference type="STRING" id="1236976.JCM16418_665"/>
<organism evidence="2 3">
    <name type="scientific">Paenibacillus pini JCM 16418</name>
    <dbReference type="NCBI Taxonomy" id="1236976"/>
    <lineage>
        <taxon>Bacteria</taxon>
        <taxon>Bacillati</taxon>
        <taxon>Bacillota</taxon>
        <taxon>Bacilli</taxon>
        <taxon>Bacillales</taxon>
        <taxon>Paenibacillaceae</taxon>
        <taxon>Paenibacillus</taxon>
    </lineage>
</organism>